<accession>A0ABP8NPM3</accession>
<keyword evidence="1" id="KW-0812">Transmembrane</keyword>
<dbReference type="Proteomes" id="UP001500067">
    <property type="component" value="Unassembled WGS sequence"/>
</dbReference>
<dbReference type="EMBL" id="BAABFA010000024">
    <property type="protein sequence ID" value="GAA4470343.1"/>
    <property type="molecule type" value="Genomic_DNA"/>
</dbReference>
<protein>
    <recommendedName>
        <fullName evidence="4">DUF3221 domain-containing protein</fullName>
    </recommendedName>
</protein>
<evidence type="ECO:0000313" key="3">
    <source>
        <dbReference type="Proteomes" id="UP001500067"/>
    </source>
</evidence>
<sequence>MRDAEINFVFLRYVHITTTNSSIMQRISIVLYCSIAALILLLASCRRHRETDIVVRTGIVERQGMTTYQYGTHILVTANDRMVLKSKLDLDKAIGKKVTITAVGTHSMVENGPPLYTVIAIQ</sequence>
<keyword evidence="1" id="KW-0472">Membrane</keyword>
<gene>
    <name evidence="2" type="ORF">GCM10023093_31450</name>
</gene>
<evidence type="ECO:0008006" key="4">
    <source>
        <dbReference type="Google" id="ProtNLM"/>
    </source>
</evidence>
<keyword evidence="1" id="KW-1133">Transmembrane helix</keyword>
<organism evidence="2 3">
    <name type="scientific">Nemorincola caseinilytica</name>
    <dbReference type="NCBI Taxonomy" id="2054315"/>
    <lineage>
        <taxon>Bacteria</taxon>
        <taxon>Pseudomonadati</taxon>
        <taxon>Bacteroidota</taxon>
        <taxon>Chitinophagia</taxon>
        <taxon>Chitinophagales</taxon>
        <taxon>Chitinophagaceae</taxon>
        <taxon>Nemorincola</taxon>
    </lineage>
</organism>
<proteinExistence type="predicted"/>
<name>A0ABP8NPM3_9BACT</name>
<evidence type="ECO:0000256" key="1">
    <source>
        <dbReference type="SAM" id="Phobius"/>
    </source>
</evidence>
<reference evidence="3" key="1">
    <citation type="journal article" date="2019" name="Int. J. Syst. Evol. Microbiol.">
        <title>The Global Catalogue of Microorganisms (GCM) 10K type strain sequencing project: providing services to taxonomists for standard genome sequencing and annotation.</title>
        <authorList>
            <consortium name="The Broad Institute Genomics Platform"/>
            <consortium name="The Broad Institute Genome Sequencing Center for Infectious Disease"/>
            <person name="Wu L."/>
            <person name="Ma J."/>
        </authorList>
    </citation>
    <scope>NUCLEOTIDE SEQUENCE [LARGE SCALE GENOMIC DNA]</scope>
    <source>
        <strain evidence="3">JCM 32105</strain>
    </source>
</reference>
<comment type="caution">
    <text evidence="2">The sequence shown here is derived from an EMBL/GenBank/DDBJ whole genome shotgun (WGS) entry which is preliminary data.</text>
</comment>
<keyword evidence="3" id="KW-1185">Reference proteome</keyword>
<feature type="transmembrane region" description="Helical" evidence="1">
    <location>
        <begin position="23"/>
        <end position="43"/>
    </location>
</feature>
<evidence type="ECO:0000313" key="2">
    <source>
        <dbReference type="EMBL" id="GAA4470343.1"/>
    </source>
</evidence>